<feature type="transmembrane region" description="Helical" evidence="10">
    <location>
        <begin position="424"/>
        <end position="445"/>
    </location>
</feature>
<dbReference type="PANTHER" id="PTHR22950">
    <property type="entry name" value="AMINO ACID TRANSPORTER"/>
    <property type="match status" value="1"/>
</dbReference>
<dbReference type="OrthoDB" id="438545at2759"/>
<sequence length="637" mass="72896">MNENGIKENKNNSKKGDKRSKKGNPKKVDSKDDPTKSDPAGAPSRKVNNGNVREVEEAKENSAQTPNKTSMTNLFSWKKKKNKQKKSENKMEENNSDMHGKDLGTSPYVNLGDDDMNQGAQYDGNYDQGNNNDVKDMQENYEESYQESYQESNANENYDNENITIVDVGENEKNPEDEEEEEKKRKKNWKRRTFSRFTPGGVRSSTVLFICTAIGVGFLSIPYVFSKLGIILSLLLILLNAMESYVTTNILCMSSLEHNTFVYGNLLKKIGHKYHKIIIDIGLTFGFLSSYILVLILISNFLSSILYLFDFPSFFYNHTFLITLVCILIVPITFRDQVGSLDSFLVFSLFSLAITVLTIGWQARDYYTILINKDIVLFNLDKHFFKCFNILLFSFAQQPNACFITGQFNQPTHRRLTKSAYRSVVLQIIFYSLFGLLGYLSFLTTTKDNIILNYEDTNISILLCKFLLSITFFFSVPLNFMGSYSSLLSLYLSARNMFLKFYAFISRRNRYMANLSTFLREDEENLFEENTLDNLTENSSTTESQAEDKNQRKLISIFVTILCALIAFNVKKLSNVIGIGGGITSTLISCLLPNLIYYKNMHNVKNKLERYSTLCMLCFFSFMGFLSVIITALILIF</sequence>
<dbReference type="GO" id="GO:0005774">
    <property type="term" value="C:vacuolar membrane"/>
    <property type="evidence" value="ECO:0007669"/>
    <property type="project" value="UniProtKB-SubCell"/>
</dbReference>
<evidence type="ECO:0000256" key="2">
    <source>
        <dbReference type="ARBA" id="ARBA00008066"/>
    </source>
</evidence>
<keyword evidence="7 10" id="KW-1133">Transmembrane helix</keyword>
<comment type="similarity">
    <text evidence="2">Belongs to the amino acid/polyamine transporter 2 family.</text>
</comment>
<dbReference type="GO" id="GO:0015189">
    <property type="term" value="F:L-lysine transmembrane transporter activity"/>
    <property type="evidence" value="ECO:0007669"/>
    <property type="project" value="TreeGrafter"/>
</dbReference>
<dbReference type="KEGG" id="pcot:PCOAH_00033850"/>
<feature type="transmembrane region" description="Helical" evidence="10">
    <location>
        <begin position="231"/>
        <end position="256"/>
    </location>
</feature>
<dbReference type="VEuPathDB" id="PlasmoDB:PCOAH_00033850"/>
<comment type="subcellular location">
    <subcellularLocation>
        <location evidence="1">Vacuole membrane</location>
        <topology evidence="1">Multi-pass membrane protein</topology>
    </subcellularLocation>
</comment>
<feature type="domain" description="Amino acid transporter transmembrane" evidence="11">
    <location>
        <begin position="200"/>
        <end position="634"/>
    </location>
</feature>
<feature type="compositionally biased region" description="Low complexity" evidence="9">
    <location>
        <begin position="121"/>
        <end position="132"/>
    </location>
</feature>
<keyword evidence="13" id="KW-1185">Reference proteome</keyword>
<feature type="compositionally biased region" description="Basic and acidic residues" evidence="9">
    <location>
        <begin position="26"/>
        <end position="36"/>
    </location>
</feature>
<gene>
    <name evidence="12" type="ORF">PCOAH_00033850</name>
</gene>
<dbReference type="GO" id="GO:0061459">
    <property type="term" value="F:L-arginine transmembrane transporter activity"/>
    <property type="evidence" value="ECO:0007669"/>
    <property type="project" value="TreeGrafter"/>
</dbReference>
<dbReference type="GO" id="GO:0015194">
    <property type="term" value="F:L-serine transmembrane transporter activity"/>
    <property type="evidence" value="ECO:0007669"/>
    <property type="project" value="TreeGrafter"/>
</dbReference>
<evidence type="ECO:0000313" key="12">
    <source>
        <dbReference type="EMBL" id="ANQ09008.1"/>
    </source>
</evidence>
<feature type="compositionally biased region" description="Basic residues" evidence="9">
    <location>
        <begin position="16"/>
        <end position="25"/>
    </location>
</feature>
<feature type="compositionally biased region" description="Basic and acidic residues" evidence="9">
    <location>
        <begin position="1"/>
        <end position="15"/>
    </location>
</feature>
<evidence type="ECO:0000256" key="6">
    <source>
        <dbReference type="ARBA" id="ARBA00022970"/>
    </source>
</evidence>
<protein>
    <recommendedName>
        <fullName evidence="11">Amino acid transporter transmembrane domain-containing protein</fullName>
    </recommendedName>
</protein>
<feature type="transmembrane region" description="Helical" evidence="10">
    <location>
        <begin position="554"/>
        <end position="570"/>
    </location>
</feature>
<reference evidence="13" key="1">
    <citation type="submission" date="2016-06" db="EMBL/GenBank/DDBJ databases">
        <title>First high quality genome sequence of Plasmodium coatneyi using continuous long reads from single molecule, real-time sequencing.</title>
        <authorList>
            <person name="Chien J.-T."/>
            <person name="Pakala S.B."/>
            <person name="Geraldo J.A."/>
            <person name="Lapp S.A."/>
            <person name="Barnwell J.W."/>
            <person name="Kissinger J.C."/>
            <person name="Galinski M.R."/>
            <person name="Humphrey J.C."/>
        </authorList>
    </citation>
    <scope>NUCLEOTIDE SEQUENCE [LARGE SCALE GENOMIC DNA]</scope>
    <source>
        <strain evidence="13">Hackeri</strain>
    </source>
</reference>
<keyword evidence="5 10" id="KW-0812">Transmembrane</keyword>
<keyword evidence="4" id="KW-0926">Vacuole</keyword>
<feature type="region of interest" description="Disordered" evidence="9">
    <location>
        <begin position="1"/>
        <end position="189"/>
    </location>
</feature>
<feature type="compositionally biased region" description="Polar residues" evidence="9">
    <location>
        <begin position="61"/>
        <end position="75"/>
    </location>
</feature>
<feature type="transmembrane region" description="Helical" evidence="10">
    <location>
        <begin position="206"/>
        <end position="225"/>
    </location>
</feature>
<dbReference type="InterPro" id="IPR013057">
    <property type="entry name" value="AA_transpt_TM"/>
</dbReference>
<feature type="transmembrane region" description="Helical" evidence="10">
    <location>
        <begin position="610"/>
        <end position="636"/>
    </location>
</feature>
<evidence type="ECO:0000256" key="9">
    <source>
        <dbReference type="SAM" id="MobiDB-lite"/>
    </source>
</evidence>
<feature type="transmembrane region" description="Helical" evidence="10">
    <location>
        <begin position="314"/>
        <end position="332"/>
    </location>
</feature>
<evidence type="ECO:0000256" key="10">
    <source>
        <dbReference type="SAM" id="Phobius"/>
    </source>
</evidence>
<name>A0A1B1E1X2_9APIC</name>
<feature type="transmembrane region" description="Helical" evidence="10">
    <location>
        <begin position="576"/>
        <end position="598"/>
    </location>
</feature>
<keyword evidence="3" id="KW-0813">Transport</keyword>
<feature type="transmembrane region" description="Helical" evidence="10">
    <location>
        <begin position="457"/>
        <end position="478"/>
    </location>
</feature>
<dbReference type="GeneID" id="30910116"/>
<evidence type="ECO:0000256" key="8">
    <source>
        <dbReference type="ARBA" id="ARBA00023136"/>
    </source>
</evidence>
<keyword evidence="8 10" id="KW-0472">Membrane</keyword>
<dbReference type="GO" id="GO:0005302">
    <property type="term" value="F:L-tyrosine transmembrane transporter activity"/>
    <property type="evidence" value="ECO:0007669"/>
    <property type="project" value="TreeGrafter"/>
</dbReference>
<feature type="compositionally biased region" description="Polar residues" evidence="9">
    <location>
        <begin position="154"/>
        <end position="163"/>
    </location>
</feature>
<proteinExistence type="inferred from homology"/>
<dbReference type="Pfam" id="PF01490">
    <property type="entry name" value="Aa_trans"/>
    <property type="match status" value="1"/>
</dbReference>
<evidence type="ECO:0000256" key="1">
    <source>
        <dbReference type="ARBA" id="ARBA00004128"/>
    </source>
</evidence>
<organism evidence="12 13">
    <name type="scientific">Plasmodium coatneyi</name>
    <dbReference type="NCBI Taxonomy" id="208452"/>
    <lineage>
        <taxon>Eukaryota</taxon>
        <taxon>Sar</taxon>
        <taxon>Alveolata</taxon>
        <taxon>Apicomplexa</taxon>
        <taxon>Aconoidasida</taxon>
        <taxon>Haemosporida</taxon>
        <taxon>Plasmodiidae</taxon>
        <taxon>Plasmodium</taxon>
    </lineage>
</organism>
<evidence type="ECO:0000256" key="4">
    <source>
        <dbReference type="ARBA" id="ARBA00022554"/>
    </source>
</evidence>
<feature type="transmembrane region" description="Helical" evidence="10">
    <location>
        <begin position="344"/>
        <end position="363"/>
    </location>
</feature>
<keyword evidence="6" id="KW-0029">Amino-acid transport</keyword>
<dbReference type="GO" id="GO:0005313">
    <property type="term" value="F:L-glutamate transmembrane transporter activity"/>
    <property type="evidence" value="ECO:0007669"/>
    <property type="project" value="TreeGrafter"/>
</dbReference>
<dbReference type="EMBL" id="CP016249">
    <property type="protein sequence ID" value="ANQ09008.1"/>
    <property type="molecule type" value="Genomic_DNA"/>
</dbReference>
<dbReference type="PANTHER" id="PTHR22950:SF678">
    <property type="entry name" value="VACUOLAR AMINO ACID TRANSPORTER 5-RELATED"/>
    <property type="match status" value="1"/>
</dbReference>
<accession>A0A1B1E1X2</accession>
<dbReference type="RefSeq" id="XP_019915703.1">
    <property type="nucleotide sequence ID" value="XM_020060179.1"/>
</dbReference>
<evidence type="ECO:0000256" key="7">
    <source>
        <dbReference type="ARBA" id="ARBA00022989"/>
    </source>
</evidence>
<evidence type="ECO:0000256" key="3">
    <source>
        <dbReference type="ARBA" id="ARBA00022448"/>
    </source>
</evidence>
<feature type="transmembrane region" description="Helical" evidence="10">
    <location>
        <begin position="277"/>
        <end position="302"/>
    </location>
</feature>
<dbReference type="AlphaFoldDB" id="A0A1B1E1X2"/>
<evidence type="ECO:0000259" key="11">
    <source>
        <dbReference type="Pfam" id="PF01490"/>
    </source>
</evidence>
<evidence type="ECO:0000313" key="13">
    <source>
        <dbReference type="Proteomes" id="UP000092716"/>
    </source>
</evidence>
<dbReference type="GO" id="GO:0005290">
    <property type="term" value="F:L-histidine transmembrane transporter activity"/>
    <property type="evidence" value="ECO:0007669"/>
    <property type="project" value="TreeGrafter"/>
</dbReference>
<dbReference type="Proteomes" id="UP000092716">
    <property type="component" value="Chromosome 11"/>
</dbReference>
<feature type="compositionally biased region" description="Basic and acidic residues" evidence="9">
    <location>
        <begin position="85"/>
        <end position="102"/>
    </location>
</feature>
<evidence type="ECO:0000256" key="5">
    <source>
        <dbReference type="ARBA" id="ARBA00022692"/>
    </source>
</evidence>